<evidence type="ECO:0000313" key="1">
    <source>
        <dbReference type="EMBL" id="ORB45458.1"/>
    </source>
</evidence>
<protein>
    <submittedName>
        <fullName evidence="1">Uncharacterized protein</fullName>
    </submittedName>
</protein>
<dbReference type="EMBL" id="MVIE01000004">
    <property type="protein sequence ID" value="ORB45458.1"/>
    <property type="molecule type" value="Genomic_DNA"/>
</dbReference>
<sequence>MISRAAATICSSVSAGGLLRAADRRASAVDRLFSAIAGSDPPVTSVQILTSPRLADEELDKAVTGTTR</sequence>
<organism evidence="1 2">
    <name type="scientific">Mycobacterium paraseoulense</name>
    <dbReference type="NCBI Taxonomy" id="590652"/>
    <lineage>
        <taxon>Bacteria</taxon>
        <taxon>Bacillati</taxon>
        <taxon>Actinomycetota</taxon>
        <taxon>Actinomycetes</taxon>
        <taxon>Mycobacteriales</taxon>
        <taxon>Mycobacteriaceae</taxon>
        <taxon>Mycobacterium</taxon>
    </lineage>
</organism>
<evidence type="ECO:0000313" key="2">
    <source>
        <dbReference type="Proteomes" id="UP000192513"/>
    </source>
</evidence>
<accession>A0A1X0IG19</accession>
<proteinExistence type="predicted"/>
<reference evidence="1 2" key="1">
    <citation type="submission" date="2017-02" db="EMBL/GenBank/DDBJ databases">
        <title>The new phylogeny of genus Mycobacterium.</title>
        <authorList>
            <person name="Tortoli E."/>
            <person name="Trovato A."/>
            <person name="Cirillo D.M."/>
        </authorList>
    </citation>
    <scope>NUCLEOTIDE SEQUENCE [LARGE SCALE GENOMIC DNA]</scope>
    <source>
        <strain evidence="1 2">DSM 45000</strain>
    </source>
</reference>
<dbReference type="Proteomes" id="UP000192513">
    <property type="component" value="Unassembled WGS sequence"/>
</dbReference>
<keyword evidence="2" id="KW-1185">Reference proteome</keyword>
<gene>
    <name evidence="1" type="ORF">BST39_04390</name>
</gene>
<dbReference type="AlphaFoldDB" id="A0A1X0IG19"/>
<dbReference type="STRING" id="590652.BST39_04390"/>
<name>A0A1X0IG19_9MYCO</name>
<comment type="caution">
    <text evidence="1">The sequence shown here is derived from an EMBL/GenBank/DDBJ whole genome shotgun (WGS) entry which is preliminary data.</text>
</comment>